<evidence type="ECO:0000259" key="2">
    <source>
        <dbReference type="Pfam" id="PF04195"/>
    </source>
</evidence>
<dbReference type="EMBL" id="CM029049">
    <property type="protein sequence ID" value="KAG2570859.1"/>
    <property type="molecule type" value="Genomic_DNA"/>
</dbReference>
<evidence type="ECO:0000256" key="1">
    <source>
        <dbReference type="SAM" id="Coils"/>
    </source>
</evidence>
<accession>A0A8T0QDE9</accession>
<organism evidence="3 4">
    <name type="scientific">Panicum virgatum</name>
    <name type="common">Blackwell switchgrass</name>
    <dbReference type="NCBI Taxonomy" id="38727"/>
    <lineage>
        <taxon>Eukaryota</taxon>
        <taxon>Viridiplantae</taxon>
        <taxon>Streptophyta</taxon>
        <taxon>Embryophyta</taxon>
        <taxon>Tracheophyta</taxon>
        <taxon>Spermatophyta</taxon>
        <taxon>Magnoliopsida</taxon>
        <taxon>Liliopsida</taxon>
        <taxon>Poales</taxon>
        <taxon>Poaceae</taxon>
        <taxon>PACMAD clade</taxon>
        <taxon>Panicoideae</taxon>
        <taxon>Panicodae</taxon>
        <taxon>Paniceae</taxon>
        <taxon>Panicinae</taxon>
        <taxon>Panicum</taxon>
        <taxon>Panicum sect. Hiantes</taxon>
    </lineage>
</organism>
<feature type="coiled-coil region" evidence="1">
    <location>
        <begin position="344"/>
        <end position="410"/>
    </location>
</feature>
<keyword evidence="1" id="KW-0175">Coiled coil</keyword>
<reference evidence="3" key="1">
    <citation type="submission" date="2020-05" db="EMBL/GenBank/DDBJ databases">
        <title>WGS assembly of Panicum virgatum.</title>
        <authorList>
            <person name="Lovell J.T."/>
            <person name="Jenkins J."/>
            <person name="Shu S."/>
            <person name="Juenger T.E."/>
            <person name="Schmutz J."/>
        </authorList>
    </citation>
    <scope>NUCLEOTIDE SEQUENCE</scope>
    <source>
        <strain evidence="3">AP13</strain>
    </source>
</reference>
<dbReference type="AlphaFoldDB" id="A0A8T0QDE9"/>
<protein>
    <recommendedName>
        <fullName evidence="2">Transposase (putative) gypsy type domain-containing protein</fullName>
    </recommendedName>
</protein>
<comment type="caution">
    <text evidence="3">The sequence shown here is derived from an EMBL/GenBank/DDBJ whole genome shotgun (WGS) entry which is preliminary data.</text>
</comment>
<evidence type="ECO:0000313" key="4">
    <source>
        <dbReference type="Proteomes" id="UP000823388"/>
    </source>
</evidence>
<dbReference type="PANTHER" id="PTHR31099:SF28">
    <property type="entry name" value="F5J5.12"/>
    <property type="match status" value="1"/>
</dbReference>
<evidence type="ECO:0000313" key="3">
    <source>
        <dbReference type="EMBL" id="KAG2570859.1"/>
    </source>
</evidence>
<keyword evidence="4" id="KW-1185">Reference proteome</keyword>
<sequence length="570" mass="63012">MAAFSSAASSSVVELCTAAELDTATSAMFFHDDSEAGGGSFSWPEAVEKTMSKITRPVTLRAFCDKYKIPASYTTCRADGWAACRTPPEGSNAICVYAEALEAGMRLPLHEFYVAVLLHYGLAPSQLAPNAWRYMAGFVLLCHDAGVQPLLSAFHYFFSICAHKGDSLGCHHFKTPHAKPGDRRRLFTGRMPRSHDWKSRFFFLQAPSTTIWPCPVQWGKPSREAVRKPVVTSTTKMAISTLLERAGSSGIDILQFLSRRSLPIGQQETTLIPRHVVVKVEATAAAGSKRKSPEIVGPDFALAVRSSQQSYAGTSTLPGFSPVRVSGGEHSATRGLVDGVAGMFQLAHKSMEELQEKEQELQASKGELAKLKQELHVARTQHAADIAQLKEALQKANDQHASEVRRLVEEHQKATTAHAADIARLSDELLNERTEHAAEVRDVKAKGQRELMRSQEESCSMIAEFYARGCRDMKELAVTLYGGVIDLSELTTNESFLKPNNVAHVERDSKQQHVRLQLKEYYAKGVRDMRQLALEMYPTSIDPSVLRAELLLEPEYHELGCSPVRADEDQ</sequence>
<gene>
    <name evidence="3" type="ORF">PVAP13_7KG095000</name>
</gene>
<feature type="domain" description="Transposase (putative) gypsy type" evidence="2">
    <location>
        <begin position="94"/>
        <end position="161"/>
    </location>
</feature>
<dbReference type="InterPro" id="IPR007321">
    <property type="entry name" value="Transposase_28"/>
</dbReference>
<dbReference type="Pfam" id="PF04195">
    <property type="entry name" value="Transposase_28"/>
    <property type="match status" value="1"/>
</dbReference>
<proteinExistence type="predicted"/>
<dbReference type="PANTHER" id="PTHR31099">
    <property type="entry name" value="OS06G0165300 PROTEIN"/>
    <property type="match status" value="1"/>
</dbReference>
<name>A0A8T0QDE9_PANVG</name>
<dbReference type="Proteomes" id="UP000823388">
    <property type="component" value="Chromosome 7K"/>
</dbReference>
<dbReference type="OrthoDB" id="676436at2759"/>